<evidence type="ECO:0000313" key="3">
    <source>
        <dbReference type="Proteomes" id="UP000011820"/>
    </source>
</evidence>
<reference evidence="2 3" key="1">
    <citation type="journal article" date="2013" name="Genome Announc.">
        <title>Complete Genome Sequence of a Chinese Strain of 'Candidatus Liberibacter asiaticus'.</title>
        <authorList>
            <person name="Lin H."/>
            <person name="Han C.S."/>
            <person name="Liu B."/>
            <person name="Lou B."/>
            <person name="Bai X."/>
            <person name="Deng C."/>
            <person name="Civerolo E.L."/>
            <person name="Gupta G."/>
        </authorList>
    </citation>
    <scope>NUCLEOTIDE SEQUENCE [LARGE SCALE GENOMIC DNA]</scope>
    <source>
        <strain evidence="3">gxpsy</strain>
    </source>
</reference>
<protein>
    <recommendedName>
        <fullName evidence="4">Stringent starvation protein B</fullName>
    </recommendedName>
</protein>
<evidence type="ECO:0000256" key="1">
    <source>
        <dbReference type="SAM" id="MobiDB-lite"/>
    </source>
</evidence>
<sequence>MVSLWNFFSSRWQWFFIIKWIDTLMNYDHIRYDILAKEALRGLVKVVLSEVASIGSLPGEHHFYITFATNARGVRISQNLRKNYPEKMTIVIQNQFWDLKVLDNHFEVGLSFSNVPERLVIPFNAIKGFYDPSVNFELEFDVHIEHIEEKLEGGNTGKVLTSPDNFDKNQTNSVSQDSSKKKSTKKQNKNKMASVISLDNFRKK</sequence>
<organism evidence="2 3">
    <name type="scientific">Candidatus Liberibacter asiaticus str. gxpsy</name>
    <dbReference type="NCBI Taxonomy" id="1174529"/>
    <lineage>
        <taxon>Bacteria</taxon>
        <taxon>Pseudomonadati</taxon>
        <taxon>Pseudomonadota</taxon>
        <taxon>Alphaproteobacteria</taxon>
        <taxon>Hyphomicrobiales</taxon>
        <taxon>Rhizobiaceae</taxon>
        <taxon>Liberibacter</taxon>
    </lineage>
</organism>
<evidence type="ECO:0008006" key="4">
    <source>
        <dbReference type="Google" id="ProtNLM"/>
    </source>
</evidence>
<dbReference type="InterPro" id="IPR007481">
    <property type="entry name" value="SspB"/>
</dbReference>
<dbReference type="InterPro" id="IPR036760">
    <property type="entry name" value="SspB-like_sf"/>
</dbReference>
<dbReference type="Gene3D" id="2.30.30.220">
    <property type="entry name" value="SspB-like"/>
    <property type="match status" value="1"/>
</dbReference>
<name>A0ABN4B1F0_LIBAS</name>
<evidence type="ECO:0000313" key="2">
    <source>
        <dbReference type="EMBL" id="AGH17191.1"/>
    </source>
</evidence>
<dbReference type="Pfam" id="PF04386">
    <property type="entry name" value="SspB"/>
    <property type="match status" value="1"/>
</dbReference>
<dbReference type="SUPFAM" id="SSF101738">
    <property type="entry name" value="SspB-like"/>
    <property type="match status" value="1"/>
</dbReference>
<keyword evidence="3" id="KW-1185">Reference proteome</keyword>
<gene>
    <name evidence="2" type="ORF">WSI_04105</name>
</gene>
<dbReference type="Proteomes" id="UP000011820">
    <property type="component" value="Chromosome"/>
</dbReference>
<accession>A0ABN4B1F0</accession>
<dbReference type="EMBL" id="CP004005">
    <property type="protein sequence ID" value="AGH17191.1"/>
    <property type="molecule type" value="Genomic_DNA"/>
</dbReference>
<feature type="region of interest" description="Disordered" evidence="1">
    <location>
        <begin position="154"/>
        <end position="204"/>
    </location>
</feature>
<feature type="compositionally biased region" description="Polar residues" evidence="1">
    <location>
        <begin position="158"/>
        <end position="171"/>
    </location>
</feature>
<proteinExistence type="predicted"/>